<feature type="region of interest" description="Disordered" evidence="9">
    <location>
        <begin position="54"/>
        <end position="109"/>
    </location>
</feature>
<keyword evidence="2 10" id="KW-0812">Transmembrane</keyword>
<keyword evidence="6 10" id="KW-1133">Transmembrane helix</keyword>
<feature type="region of interest" description="Disordered" evidence="9">
    <location>
        <begin position="422"/>
        <end position="573"/>
    </location>
</feature>
<evidence type="ECO:0000256" key="6">
    <source>
        <dbReference type="ARBA" id="ARBA00022989"/>
    </source>
</evidence>
<gene>
    <name evidence="12" type="ORF">AAP_03196</name>
</gene>
<dbReference type="InterPro" id="IPR001841">
    <property type="entry name" value="Znf_RING"/>
</dbReference>
<name>A0A167Z032_9EURO</name>
<feature type="region of interest" description="Disordered" evidence="9">
    <location>
        <begin position="220"/>
        <end position="240"/>
    </location>
</feature>
<dbReference type="OrthoDB" id="8062037at2759"/>
<dbReference type="VEuPathDB" id="FungiDB:AAP_03196"/>
<evidence type="ECO:0000256" key="2">
    <source>
        <dbReference type="ARBA" id="ARBA00022692"/>
    </source>
</evidence>
<dbReference type="GO" id="GO:0016020">
    <property type="term" value="C:membrane"/>
    <property type="evidence" value="ECO:0007669"/>
    <property type="project" value="UniProtKB-SubCell"/>
</dbReference>
<feature type="compositionally biased region" description="Gly residues" evidence="9">
    <location>
        <begin position="98"/>
        <end position="109"/>
    </location>
</feature>
<feature type="compositionally biased region" description="Basic and acidic residues" evidence="9">
    <location>
        <begin position="227"/>
        <end position="240"/>
    </location>
</feature>
<comment type="caution">
    <text evidence="12">The sequence shown here is derived from an EMBL/GenBank/DDBJ whole genome shotgun (WGS) entry which is preliminary data.</text>
</comment>
<evidence type="ECO:0000256" key="5">
    <source>
        <dbReference type="ARBA" id="ARBA00022833"/>
    </source>
</evidence>
<feature type="compositionally biased region" description="Low complexity" evidence="9">
    <location>
        <begin position="459"/>
        <end position="507"/>
    </location>
</feature>
<feature type="domain" description="RING-type" evidence="11">
    <location>
        <begin position="299"/>
        <end position="341"/>
    </location>
</feature>
<evidence type="ECO:0000259" key="11">
    <source>
        <dbReference type="PROSITE" id="PS50089"/>
    </source>
</evidence>
<evidence type="ECO:0000313" key="12">
    <source>
        <dbReference type="EMBL" id="KZZ91977.1"/>
    </source>
</evidence>
<evidence type="ECO:0000256" key="8">
    <source>
        <dbReference type="PROSITE-ProRule" id="PRU00175"/>
    </source>
</evidence>
<evidence type="ECO:0000256" key="4">
    <source>
        <dbReference type="ARBA" id="ARBA00022771"/>
    </source>
</evidence>
<feature type="compositionally biased region" description="Polar residues" evidence="9">
    <location>
        <begin position="259"/>
        <end position="268"/>
    </location>
</feature>
<dbReference type="SUPFAM" id="SSF57850">
    <property type="entry name" value="RING/U-box"/>
    <property type="match status" value="1"/>
</dbReference>
<evidence type="ECO:0000256" key="3">
    <source>
        <dbReference type="ARBA" id="ARBA00022723"/>
    </source>
</evidence>
<evidence type="ECO:0000256" key="7">
    <source>
        <dbReference type="ARBA" id="ARBA00023136"/>
    </source>
</evidence>
<dbReference type="PANTHER" id="PTHR46539:SF1">
    <property type="entry name" value="E3 UBIQUITIN-PROTEIN LIGASE ATL42"/>
    <property type="match status" value="1"/>
</dbReference>
<feature type="region of interest" description="Disordered" evidence="9">
    <location>
        <begin position="259"/>
        <end position="280"/>
    </location>
</feature>
<evidence type="ECO:0000256" key="10">
    <source>
        <dbReference type="SAM" id="Phobius"/>
    </source>
</evidence>
<feature type="transmembrane region" description="Helical" evidence="10">
    <location>
        <begin position="118"/>
        <end position="140"/>
    </location>
</feature>
<feature type="region of interest" description="Disordered" evidence="9">
    <location>
        <begin position="348"/>
        <end position="402"/>
    </location>
</feature>
<dbReference type="Pfam" id="PF13639">
    <property type="entry name" value="zf-RING_2"/>
    <property type="match status" value="1"/>
</dbReference>
<keyword evidence="5" id="KW-0862">Zinc</keyword>
<dbReference type="PANTHER" id="PTHR46539">
    <property type="entry name" value="E3 UBIQUITIN-PROTEIN LIGASE ATL42"/>
    <property type="match status" value="1"/>
</dbReference>
<accession>A0A167Z032</accession>
<protein>
    <submittedName>
        <fullName evidence="12">Zinc finger, RING/FYVE/PHD-type</fullName>
    </submittedName>
</protein>
<dbReference type="SMART" id="SM00184">
    <property type="entry name" value="RING"/>
    <property type="match status" value="1"/>
</dbReference>
<dbReference type="Proteomes" id="UP000242877">
    <property type="component" value="Unassembled WGS sequence"/>
</dbReference>
<evidence type="ECO:0000313" key="13">
    <source>
        <dbReference type="Proteomes" id="UP000242877"/>
    </source>
</evidence>
<dbReference type="GO" id="GO:0008270">
    <property type="term" value="F:zinc ion binding"/>
    <property type="evidence" value="ECO:0007669"/>
    <property type="project" value="UniProtKB-KW"/>
</dbReference>
<proteinExistence type="predicted"/>
<organism evidence="12 13">
    <name type="scientific">Ascosphaera apis ARSEF 7405</name>
    <dbReference type="NCBI Taxonomy" id="392613"/>
    <lineage>
        <taxon>Eukaryota</taxon>
        <taxon>Fungi</taxon>
        <taxon>Dikarya</taxon>
        <taxon>Ascomycota</taxon>
        <taxon>Pezizomycotina</taxon>
        <taxon>Eurotiomycetes</taxon>
        <taxon>Eurotiomycetidae</taxon>
        <taxon>Onygenales</taxon>
        <taxon>Ascosphaeraceae</taxon>
        <taxon>Ascosphaera</taxon>
    </lineage>
</organism>
<dbReference type="CDD" id="cd16454">
    <property type="entry name" value="RING-H2_PA-TM-RING"/>
    <property type="match status" value="1"/>
</dbReference>
<keyword evidence="4 8" id="KW-0863">Zinc-finger</keyword>
<dbReference type="AlphaFoldDB" id="A0A167Z032"/>
<dbReference type="InterPro" id="IPR013083">
    <property type="entry name" value="Znf_RING/FYVE/PHD"/>
</dbReference>
<dbReference type="EMBL" id="AZGZ01000012">
    <property type="protein sequence ID" value="KZZ91977.1"/>
    <property type="molecule type" value="Genomic_DNA"/>
</dbReference>
<evidence type="ECO:0000256" key="9">
    <source>
        <dbReference type="SAM" id="MobiDB-lite"/>
    </source>
</evidence>
<feature type="compositionally biased region" description="Low complexity" evidence="9">
    <location>
        <begin position="356"/>
        <end position="366"/>
    </location>
</feature>
<feature type="compositionally biased region" description="Basic residues" evidence="9">
    <location>
        <begin position="551"/>
        <end position="563"/>
    </location>
</feature>
<keyword evidence="3" id="KW-0479">Metal-binding</keyword>
<keyword evidence="13" id="KW-1185">Reference proteome</keyword>
<reference evidence="12 13" key="1">
    <citation type="journal article" date="2016" name="Genome Biol. Evol.">
        <title>Divergent and convergent evolution of fungal pathogenicity.</title>
        <authorList>
            <person name="Shang Y."/>
            <person name="Xiao G."/>
            <person name="Zheng P."/>
            <person name="Cen K."/>
            <person name="Zhan S."/>
            <person name="Wang C."/>
        </authorList>
    </citation>
    <scope>NUCLEOTIDE SEQUENCE [LARGE SCALE GENOMIC DNA]</scope>
    <source>
        <strain evidence="12 13">ARSEF 7405</strain>
    </source>
</reference>
<dbReference type="Gene3D" id="3.30.40.10">
    <property type="entry name" value="Zinc/RING finger domain, C3HC4 (zinc finger)"/>
    <property type="match status" value="1"/>
</dbReference>
<feature type="compositionally biased region" description="Polar residues" evidence="9">
    <location>
        <begin position="536"/>
        <end position="545"/>
    </location>
</feature>
<keyword evidence="7 10" id="KW-0472">Membrane</keyword>
<dbReference type="PROSITE" id="PS50089">
    <property type="entry name" value="ZF_RING_2"/>
    <property type="match status" value="1"/>
</dbReference>
<evidence type="ECO:0000256" key="1">
    <source>
        <dbReference type="ARBA" id="ARBA00004370"/>
    </source>
</evidence>
<sequence length="573" mass="62261">MPHRLSSGSPTPKPCAIVLYSQEAEHCNFTRNRGFNKVFTLKGKKDTEDLLNGVSASSSKLREREDHTSNIQPDPRSGVGQGFIDPQTGMLGASGPIAGDGGAGDSSGSGGGGSNALIILYTITAIITILFLGVIIAGAVRAHRNPARYGPRAAVPNGRSRQTRAKGLARAMLETLPVVKFGDEEDQQRDVDNTKKDVEMADYDEEHDQSGIFHHRKDADEMTEGVSSDKETDTKHPGRVEDEISMSSGQIRPVVADQSALSKEISTGSDEHDEDKVSSQITIDASQPKYYTEDSSPICPICTDDFKKGENLRVLPCRHRFHSDCVDPWLVNVSGTCPLCRVDLNPEEEKAEGEDAAAAGTGPDGDQAIGNAVHTDANGNIQEGHVPVTGQRRSRRHHRLTGLLHQNVDVRLAALRRIRNHHAGTSTSAGPNVMGHEQMQHDESASQNVTAVPQRERSQSQQNTQERQQQQQQQQQQRPQSPLSQRQQRPPSVSSSSSSSASQFSRSMTHLPAPPPQSYQPSRPERSTVTGEAGTASDSASSINSFDRRGGTGRRSRFKKKLRSTIGLSRSQQ</sequence>
<comment type="subcellular location">
    <subcellularLocation>
        <location evidence="1">Membrane</location>
    </subcellularLocation>
</comment>